<reference evidence="8" key="2">
    <citation type="submission" date="2025-08" db="UniProtKB">
        <authorList>
            <consortium name="RefSeq"/>
        </authorList>
    </citation>
    <scope>IDENTIFICATION</scope>
</reference>
<protein>
    <submittedName>
        <fullName evidence="8">Cytosolic purine 5'-nucleotidase isoform X1</fullName>
    </submittedName>
</protein>
<dbReference type="Gene3D" id="3.30.590.10">
    <property type="entry name" value="Glutamine synthetase/guanido kinase, catalytic domain"/>
    <property type="match status" value="1"/>
</dbReference>
<reference evidence="7" key="1">
    <citation type="journal article" date="2020" name="Nat. Genet.">
        <title>Genomic diversifications of five Gossypium allopolyploid species and their impact on cotton improvement.</title>
        <authorList>
            <person name="Chen Z.J."/>
            <person name="Sreedasyam A."/>
            <person name="Ando A."/>
            <person name="Song Q."/>
            <person name="De Santiago L.M."/>
            <person name="Hulse-Kemp A.M."/>
            <person name="Ding M."/>
            <person name="Ye W."/>
            <person name="Kirkbride R.C."/>
            <person name="Jenkins J."/>
            <person name="Plott C."/>
            <person name="Lovell J."/>
            <person name="Lin Y.M."/>
            <person name="Vaughn R."/>
            <person name="Liu B."/>
            <person name="Simpson S."/>
            <person name="Scheffler B.E."/>
            <person name="Wen L."/>
            <person name="Saski C.A."/>
            <person name="Grover C.E."/>
            <person name="Hu G."/>
            <person name="Conover J.L."/>
            <person name="Carlson J.W."/>
            <person name="Shu S."/>
            <person name="Boston L.B."/>
            <person name="Williams M."/>
            <person name="Peterson D.G."/>
            <person name="McGee K."/>
            <person name="Jones D.C."/>
            <person name="Wendel J.F."/>
            <person name="Stelly D.M."/>
            <person name="Grimwood J."/>
            <person name="Schmutz J."/>
        </authorList>
    </citation>
    <scope>NUCLEOTIDE SEQUENCE [LARGE SCALE GENOMIC DNA]</scope>
    <source>
        <strain evidence="7">cv. TM-1</strain>
    </source>
</reference>
<evidence type="ECO:0000313" key="8">
    <source>
        <dbReference type="RefSeq" id="XP_016734933.1"/>
    </source>
</evidence>
<dbReference type="PaxDb" id="3635-A0A1U8NAI5"/>
<dbReference type="RefSeq" id="XP_016734933.1">
    <property type="nucleotide sequence ID" value="XM_016879444.2"/>
</dbReference>
<dbReference type="GO" id="GO:0043436">
    <property type="term" value="P:oxoacid metabolic process"/>
    <property type="evidence" value="ECO:0007669"/>
    <property type="project" value="UniProtKB-ARBA"/>
</dbReference>
<evidence type="ECO:0000256" key="5">
    <source>
        <dbReference type="RuleBase" id="RU000384"/>
    </source>
</evidence>
<dbReference type="InterPro" id="IPR014746">
    <property type="entry name" value="Gln_synth/guanido_kin_cat_dom"/>
</dbReference>
<dbReference type="InterPro" id="IPR008146">
    <property type="entry name" value="Gln_synth_cat_dom"/>
</dbReference>
<dbReference type="KEGG" id="ghi:107945438"/>
<keyword evidence="4" id="KW-0460">Magnesium</keyword>
<gene>
    <name evidence="8" type="primary">LOC107945438</name>
</gene>
<dbReference type="SUPFAM" id="SSF56784">
    <property type="entry name" value="HAD-like"/>
    <property type="match status" value="1"/>
</dbReference>
<comment type="similarity">
    <text evidence="1">Belongs to the 5'(3')-deoxyribonucleotidase family.</text>
</comment>
<dbReference type="SUPFAM" id="SSF55931">
    <property type="entry name" value="Glutamine synthetase/guanido kinase"/>
    <property type="match status" value="1"/>
</dbReference>
<dbReference type="OrthoDB" id="409330at2759"/>
<dbReference type="InterPro" id="IPR023214">
    <property type="entry name" value="HAD_sf"/>
</dbReference>
<evidence type="ECO:0000256" key="2">
    <source>
        <dbReference type="ARBA" id="ARBA00022723"/>
    </source>
</evidence>
<evidence type="ECO:0000256" key="1">
    <source>
        <dbReference type="ARBA" id="ARBA00009589"/>
    </source>
</evidence>
<sequence length="245" mass="28039">MSVVIVSARKPEFFQMSHPLYEVVTGEGLMRPCFKTRTGLYSGESAQMVENSLNIHGDEILYVGDHIYTDVSQFKVHLRWRTALICRELEEEYKALIHSRGPRATVVELINQKEVVGDLFNQLRLALQRRTKGRPAQTLAATNMDDRELTENMQKLLIVMQRLQYSLLLAQLFAQHAMSKVGEEFMAGVLDHLPSILAFTAPLPNSYDRIQPNTWSGAYQCWGKEREAHCIFYYLAMCIVIGKLN</sequence>
<dbReference type="GeneID" id="107945438"/>
<dbReference type="Pfam" id="PF05761">
    <property type="entry name" value="5_nucleotid"/>
    <property type="match status" value="1"/>
</dbReference>
<dbReference type="InterPro" id="IPR008380">
    <property type="entry name" value="HAD-SF_hydro_IG_5-nucl"/>
</dbReference>
<dbReference type="GO" id="GO:0008253">
    <property type="term" value="F:5'-nucleotidase activity"/>
    <property type="evidence" value="ECO:0000318"/>
    <property type="project" value="GO_Central"/>
</dbReference>
<name>A0A1U8NAI5_GOSHI</name>
<dbReference type="Pfam" id="PF00120">
    <property type="entry name" value="Gln-synt_C"/>
    <property type="match status" value="1"/>
</dbReference>
<accession>A0A1U8NAI5</accession>
<evidence type="ECO:0000313" key="7">
    <source>
        <dbReference type="Proteomes" id="UP000818029"/>
    </source>
</evidence>
<keyword evidence="2" id="KW-0479">Metal-binding</keyword>
<dbReference type="InterPro" id="IPR036412">
    <property type="entry name" value="HAD-like_sf"/>
</dbReference>
<dbReference type="GO" id="GO:0004356">
    <property type="term" value="F:glutamine synthetase activity"/>
    <property type="evidence" value="ECO:0007669"/>
    <property type="project" value="InterPro"/>
</dbReference>
<dbReference type="AlphaFoldDB" id="A0A1U8NAI5"/>
<evidence type="ECO:0000256" key="3">
    <source>
        <dbReference type="ARBA" id="ARBA00022801"/>
    </source>
</evidence>
<comment type="similarity">
    <text evidence="5">Belongs to the glutamine synthetase family.</text>
</comment>
<keyword evidence="7" id="KW-1185">Reference proteome</keyword>
<keyword evidence="3" id="KW-0378">Hydrolase</keyword>
<dbReference type="Gene3D" id="3.40.50.1000">
    <property type="entry name" value="HAD superfamily/HAD-like"/>
    <property type="match status" value="1"/>
</dbReference>
<feature type="domain" description="GS catalytic" evidence="6">
    <location>
        <begin position="175"/>
        <end position="225"/>
    </location>
</feature>
<dbReference type="GO" id="GO:0046872">
    <property type="term" value="F:metal ion binding"/>
    <property type="evidence" value="ECO:0007669"/>
    <property type="project" value="UniProtKB-KW"/>
</dbReference>
<proteinExistence type="inferred from homology"/>
<dbReference type="PANTHER" id="PTHR12103">
    <property type="entry name" value="5'-NUCLEOTIDASE DOMAIN-CONTAINING"/>
    <property type="match status" value="1"/>
</dbReference>
<dbReference type="SMR" id="A0A1U8NAI5"/>
<organism evidence="7 8">
    <name type="scientific">Gossypium hirsutum</name>
    <name type="common">Upland cotton</name>
    <name type="synonym">Gossypium mexicanum</name>
    <dbReference type="NCBI Taxonomy" id="3635"/>
    <lineage>
        <taxon>Eukaryota</taxon>
        <taxon>Viridiplantae</taxon>
        <taxon>Streptophyta</taxon>
        <taxon>Embryophyta</taxon>
        <taxon>Tracheophyta</taxon>
        <taxon>Spermatophyta</taxon>
        <taxon>Magnoliopsida</taxon>
        <taxon>eudicotyledons</taxon>
        <taxon>Gunneridae</taxon>
        <taxon>Pentapetalae</taxon>
        <taxon>rosids</taxon>
        <taxon>malvids</taxon>
        <taxon>Malvales</taxon>
        <taxon>Malvaceae</taxon>
        <taxon>Malvoideae</taxon>
        <taxon>Gossypium</taxon>
    </lineage>
</organism>
<evidence type="ECO:0000259" key="6">
    <source>
        <dbReference type="Pfam" id="PF00120"/>
    </source>
</evidence>
<dbReference type="Proteomes" id="UP000818029">
    <property type="component" value="Chromosome D12"/>
</dbReference>
<evidence type="ECO:0000256" key="4">
    <source>
        <dbReference type="ARBA" id="ARBA00022842"/>
    </source>
</evidence>
<dbReference type="STRING" id="3635.A0A1U8NAI5"/>
<dbReference type="PANTHER" id="PTHR12103:SF22">
    <property type="entry name" value="HAD-SUPERFAMILY HYDROLASE, SUBFAMILY IG, 5'-NUCLEOTIDASE"/>
    <property type="match status" value="1"/>
</dbReference>